<dbReference type="Pfam" id="PF13649">
    <property type="entry name" value="Methyltransf_25"/>
    <property type="match status" value="1"/>
</dbReference>
<evidence type="ECO:0000256" key="3">
    <source>
        <dbReference type="HAMAP-Rule" id="MF_01589"/>
    </source>
</evidence>
<feature type="binding site" evidence="3">
    <location>
        <position position="205"/>
    </location>
    <ligand>
        <name>S-adenosyl-L-methionine</name>
        <dbReference type="ChEBI" id="CHEBI:59789"/>
    </ligand>
</feature>
<keyword evidence="5" id="KW-0489">Methyltransferase</keyword>
<dbReference type="PANTHER" id="PTHR43861:SF2">
    <property type="entry name" value="CARBOXY-S-ADENOSYL-L-METHIONINE SYNTHASE"/>
    <property type="match status" value="1"/>
</dbReference>
<feature type="domain" description="Methyltransferase" evidence="4">
    <location>
        <begin position="68"/>
        <end position="164"/>
    </location>
</feature>
<dbReference type="CDD" id="cd02440">
    <property type="entry name" value="AdoMet_MTases"/>
    <property type="match status" value="1"/>
</dbReference>
<dbReference type="GO" id="GO:0032259">
    <property type="term" value="P:methylation"/>
    <property type="evidence" value="ECO:0007669"/>
    <property type="project" value="UniProtKB-KW"/>
</dbReference>
<evidence type="ECO:0000313" key="5">
    <source>
        <dbReference type="EMBL" id="WPL15881.1"/>
    </source>
</evidence>
<comment type="function">
    <text evidence="3">Catalyzes the conversion of S-adenosyl-L-methionine (SAM) to carboxy-S-adenosyl-L-methionine (Cx-SAM).</text>
</comment>
<protein>
    <recommendedName>
        <fullName evidence="3">Carboxy-S-adenosyl-L-methionine synthase</fullName>
        <shortName evidence="3">Cx-SAM synthase</shortName>
        <ecNumber evidence="3">2.1.3.-</ecNumber>
    </recommendedName>
</protein>
<dbReference type="PIRSF" id="PIRSF006325">
    <property type="entry name" value="MeTrfase_bac"/>
    <property type="match status" value="1"/>
</dbReference>
<sequence length="248" mass="27557">MTMAFEEDVRDRLFASMEVVPGDFTFDDSVARVFSDMICRSVPCYRDLVQLMAVLAGRFLHSGAICFDLGCSLGAVSAALLGQYSHLGLSVIAVDNSEAMIDRLRQRLAGEIEGGQLQVRCEDLTEVDTSGASLLVLNLTLQFIAPEQRLALLRRLRERLQPGGGLLLAEKVHSANPDAERLLSEAHAGFKRAHGYSELEISRKRTALERVMRLDTAEMHAERLRAAGFTQVVPWFQCLNFMAWAAWV</sequence>
<dbReference type="EC" id="2.1.3.-" evidence="3"/>
<keyword evidence="2 3" id="KW-0949">S-adenosyl-L-methionine</keyword>
<evidence type="ECO:0000256" key="2">
    <source>
        <dbReference type="ARBA" id="ARBA00022691"/>
    </source>
</evidence>
<feature type="binding site" evidence="3">
    <location>
        <begin position="70"/>
        <end position="72"/>
    </location>
    <ligand>
        <name>S-adenosyl-L-methionine</name>
        <dbReference type="ChEBI" id="CHEBI:59789"/>
    </ligand>
</feature>
<accession>A0ABZ0S6V2</accession>
<feature type="binding site" evidence="3">
    <location>
        <position position="138"/>
    </location>
    <ligand>
        <name>S-adenosyl-L-methionine</name>
        <dbReference type="ChEBI" id="CHEBI:59789"/>
    </ligand>
</feature>
<evidence type="ECO:0000313" key="6">
    <source>
        <dbReference type="Proteomes" id="UP001432180"/>
    </source>
</evidence>
<gene>
    <name evidence="3 5" type="primary">cmoA</name>
    <name evidence="5" type="ORF">Thiowin_00810</name>
</gene>
<comment type="similarity">
    <text evidence="3">Belongs to the class I-like SAM-binding methyltransferase superfamily. Cx-SAM synthase family.</text>
</comment>
<dbReference type="SUPFAM" id="SSF53335">
    <property type="entry name" value="S-adenosyl-L-methionine-dependent methyltransferases"/>
    <property type="match status" value="1"/>
</dbReference>
<dbReference type="HAMAP" id="MF_01589">
    <property type="entry name" value="Cx_SAM_synthase"/>
    <property type="match status" value="1"/>
</dbReference>
<dbReference type="GO" id="GO:0008168">
    <property type="term" value="F:methyltransferase activity"/>
    <property type="evidence" value="ECO:0007669"/>
    <property type="project" value="UniProtKB-KW"/>
</dbReference>
<reference evidence="5 6" key="1">
    <citation type="journal article" date="2023" name="Microorganisms">
        <title>Thiorhodovibrio frisius and Trv. litoralis spp. nov., Two Novel Members from a Clade of Fastidious Purple Sulfur Bacteria That Exhibit Unique Red-Shifted Light-Harvesting Capabilities.</title>
        <authorList>
            <person name="Methner A."/>
            <person name="Kuzyk S.B."/>
            <person name="Petersen J."/>
            <person name="Bauer S."/>
            <person name="Brinkmann H."/>
            <person name="Sichau K."/>
            <person name="Wanner G."/>
            <person name="Wolf J."/>
            <person name="Neumann-Schaal M."/>
            <person name="Henke P."/>
            <person name="Tank M."/>
            <person name="Sproer C."/>
            <person name="Bunk B."/>
            <person name="Overmann J."/>
        </authorList>
    </citation>
    <scope>NUCLEOTIDE SEQUENCE [LARGE SCALE GENOMIC DNA]</scope>
    <source>
        <strain evidence="5 6">DSM 6702</strain>
    </source>
</reference>
<evidence type="ECO:0000256" key="1">
    <source>
        <dbReference type="ARBA" id="ARBA00022679"/>
    </source>
</evidence>
<dbReference type="InterPro" id="IPR005271">
    <property type="entry name" value="CmoA"/>
</dbReference>
<dbReference type="InterPro" id="IPR029063">
    <property type="entry name" value="SAM-dependent_MTases_sf"/>
</dbReference>
<dbReference type="InterPro" id="IPR041698">
    <property type="entry name" value="Methyltransf_25"/>
</dbReference>
<keyword evidence="6" id="KW-1185">Reference proteome</keyword>
<feature type="binding site" evidence="3">
    <location>
        <begin position="95"/>
        <end position="96"/>
    </location>
    <ligand>
        <name>S-adenosyl-L-methionine</name>
        <dbReference type="ChEBI" id="CHEBI:59789"/>
    </ligand>
</feature>
<organism evidence="5 6">
    <name type="scientific">Thiorhodovibrio winogradskyi</name>
    <dbReference type="NCBI Taxonomy" id="77007"/>
    <lineage>
        <taxon>Bacteria</taxon>
        <taxon>Pseudomonadati</taxon>
        <taxon>Pseudomonadota</taxon>
        <taxon>Gammaproteobacteria</taxon>
        <taxon>Chromatiales</taxon>
        <taxon>Chromatiaceae</taxon>
        <taxon>Thiorhodovibrio</taxon>
    </lineage>
</organism>
<proteinExistence type="inferred from homology"/>
<dbReference type="NCBIfam" id="TIGR00740">
    <property type="entry name" value="carboxy-S-adenosyl-L-methionine synthase CmoA"/>
    <property type="match status" value="1"/>
</dbReference>
<feature type="binding site" evidence="3">
    <location>
        <begin position="123"/>
        <end position="124"/>
    </location>
    <ligand>
        <name>S-adenosyl-L-methionine</name>
        <dbReference type="ChEBI" id="CHEBI:59789"/>
    </ligand>
</feature>
<feature type="binding site" evidence="3">
    <location>
        <position position="45"/>
    </location>
    <ligand>
        <name>S-adenosyl-L-methionine</name>
        <dbReference type="ChEBI" id="CHEBI:59789"/>
    </ligand>
</feature>
<name>A0ABZ0S6V2_9GAMM</name>
<evidence type="ECO:0000259" key="4">
    <source>
        <dbReference type="Pfam" id="PF13649"/>
    </source>
</evidence>
<dbReference type="PANTHER" id="PTHR43861">
    <property type="entry name" value="TRANS-ACONITATE 2-METHYLTRANSFERASE-RELATED"/>
    <property type="match status" value="1"/>
</dbReference>
<comment type="subunit">
    <text evidence="3">Homodimer.</text>
</comment>
<comment type="catalytic activity">
    <reaction evidence="3">
        <text>prephenate + S-adenosyl-L-methionine = carboxy-S-adenosyl-L-methionine + 3-phenylpyruvate + H2O</text>
        <dbReference type="Rhea" id="RHEA:51692"/>
        <dbReference type="ChEBI" id="CHEBI:15377"/>
        <dbReference type="ChEBI" id="CHEBI:18005"/>
        <dbReference type="ChEBI" id="CHEBI:29934"/>
        <dbReference type="ChEBI" id="CHEBI:59789"/>
        <dbReference type="ChEBI" id="CHEBI:134278"/>
    </reaction>
</comment>
<dbReference type="EMBL" id="CP121472">
    <property type="protein sequence ID" value="WPL15881.1"/>
    <property type="molecule type" value="Genomic_DNA"/>
</dbReference>
<dbReference type="Proteomes" id="UP001432180">
    <property type="component" value="Chromosome"/>
</dbReference>
<dbReference type="RefSeq" id="WP_328986429.1">
    <property type="nucleotide sequence ID" value="NZ_CP121472.1"/>
</dbReference>
<dbReference type="Gene3D" id="3.40.50.150">
    <property type="entry name" value="Vaccinia Virus protein VP39"/>
    <property type="match status" value="1"/>
</dbReference>
<keyword evidence="1 3" id="KW-0808">Transferase</keyword>